<dbReference type="PROSITE" id="PS51186">
    <property type="entry name" value="GNAT"/>
    <property type="match status" value="1"/>
</dbReference>
<name>A0A402AXE1_9CHLR</name>
<gene>
    <name evidence="5" type="ORF">KDK_75550</name>
</gene>
<evidence type="ECO:0000313" key="6">
    <source>
        <dbReference type="Proteomes" id="UP000287188"/>
    </source>
</evidence>
<keyword evidence="2" id="KW-0012">Acyltransferase</keyword>
<comment type="similarity">
    <text evidence="3">Belongs to the acetyltransferase family. RimJ subfamily.</text>
</comment>
<protein>
    <recommendedName>
        <fullName evidence="4">N-acetyltransferase domain-containing protein</fullName>
    </recommendedName>
</protein>
<dbReference type="PANTHER" id="PTHR43792:SF8">
    <property type="entry name" value="[RIBOSOMAL PROTEIN US5]-ALANINE N-ACETYLTRANSFERASE"/>
    <property type="match status" value="1"/>
</dbReference>
<comment type="caution">
    <text evidence="5">The sequence shown here is derived from an EMBL/GenBank/DDBJ whole genome shotgun (WGS) entry which is preliminary data.</text>
</comment>
<dbReference type="GO" id="GO:0016747">
    <property type="term" value="F:acyltransferase activity, transferring groups other than amino-acyl groups"/>
    <property type="evidence" value="ECO:0007669"/>
    <property type="project" value="InterPro"/>
</dbReference>
<organism evidence="5 6">
    <name type="scientific">Dictyobacter kobayashii</name>
    <dbReference type="NCBI Taxonomy" id="2014872"/>
    <lineage>
        <taxon>Bacteria</taxon>
        <taxon>Bacillati</taxon>
        <taxon>Chloroflexota</taxon>
        <taxon>Ktedonobacteria</taxon>
        <taxon>Ktedonobacterales</taxon>
        <taxon>Dictyobacteraceae</taxon>
        <taxon>Dictyobacter</taxon>
    </lineage>
</organism>
<dbReference type="InterPro" id="IPR016181">
    <property type="entry name" value="Acyl_CoA_acyltransferase"/>
</dbReference>
<dbReference type="Gene3D" id="3.40.630.30">
    <property type="match status" value="1"/>
</dbReference>
<dbReference type="RefSeq" id="WP_126557123.1">
    <property type="nucleotide sequence ID" value="NZ_BIFS01000002.1"/>
</dbReference>
<dbReference type="AlphaFoldDB" id="A0A402AXE1"/>
<dbReference type="OrthoDB" id="159407at2"/>
<evidence type="ECO:0000256" key="3">
    <source>
        <dbReference type="ARBA" id="ARBA00038502"/>
    </source>
</evidence>
<accession>A0A402AXE1</accession>
<dbReference type="InterPro" id="IPR051531">
    <property type="entry name" value="N-acetyltransferase"/>
</dbReference>
<keyword evidence="6" id="KW-1185">Reference proteome</keyword>
<evidence type="ECO:0000313" key="5">
    <source>
        <dbReference type="EMBL" id="GCE23755.1"/>
    </source>
</evidence>
<dbReference type="Proteomes" id="UP000287188">
    <property type="component" value="Unassembled WGS sequence"/>
</dbReference>
<reference evidence="6" key="1">
    <citation type="submission" date="2018-12" db="EMBL/GenBank/DDBJ databases">
        <title>Tengunoibacter tsumagoiensis gen. nov., sp. nov., Dictyobacter kobayashii sp. nov., D. alpinus sp. nov., and D. joshuensis sp. nov. and description of Dictyobacteraceae fam. nov. within the order Ktedonobacterales isolated from Tengu-no-mugimeshi.</title>
        <authorList>
            <person name="Wang C.M."/>
            <person name="Zheng Y."/>
            <person name="Sakai Y."/>
            <person name="Toyoda A."/>
            <person name="Minakuchi Y."/>
            <person name="Abe K."/>
            <person name="Yokota A."/>
            <person name="Yabe S."/>
        </authorList>
    </citation>
    <scope>NUCLEOTIDE SEQUENCE [LARGE SCALE GENOMIC DNA]</scope>
    <source>
        <strain evidence="6">Uno11</strain>
    </source>
</reference>
<dbReference type="EMBL" id="BIFS01000002">
    <property type="protein sequence ID" value="GCE23755.1"/>
    <property type="molecule type" value="Genomic_DNA"/>
</dbReference>
<dbReference type="PANTHER" id="PTHR43792">
    <property type="entry name" value="GNAT FAMILY, PUTATIVE (AFU_ORTHOLOGUE AFUA_3G00765)-RELATED-RELATED"/>
    <property type="match status" value="1"/>
</dbReference>
<dbReference type="Pfam" id="PF13302">
    <property type="entry name" value="Acetyltransf_3"/>
    <property type="match status" value="1"/>
</dbReference>
<proteinExistence type="inferred from homology"/>
<evidence type="ECO:0000256" key="2">
    <source>
        <dbReference type="ARBA" id="ARBA00023315"/>
    </source>
</evidence>
<sequence>MTSSNIPNFVTPFKRIVLHFPDNQAYGLRSIDDSFPVTPELQQELIAICNEPLIYNRLFRARLQGQPYGLENSTYFTSWAQEGWRKNSWFVFLVLDPLGHAVAAVDIKSNNIDEAEIGYWASTQSRGIMTNTVITLCESARTAGYRRLYALVAPDNAQSSSVVRRAGFTSAGK</sequence>
<dbReference type="SUPFAM" id="SSF55729">
    <property type="entry name" value="Acyl-CoA N-acyltransferases (Nat)"/>
    <property type="match status" value="1"/>
</dbReference>
<evidence type="ECO:0000256" key="1">
    <source>
        <dbReference type="ARBA" id="ARBA00022679"/>
    </source>
</evidence>
<dbReference type="InterPro" id="IPR000182">
    <property type="entry name" value="GNAT_dom"/>
</dbReference>
<keyword evidence="1" id="KW-0808">Transferase</keyword>
<feature type="domain" description="N-acetyltransferase" evidence="4">
    <location>
        <begin position="32"/>
        <end position="173"/>
    </location>
</feature>
<evidence type="ECO:0000259" key="4">
    <source>
        <dbReference type="PROSITE" id="PS51186"/>
    </source>
</evidence>